<keyword evidence="4" id="KW-0731">Sigma factor</keyword>
<dbReference type="GO" id="GO:0006352">
    <property type="term" value="P:DNA-templated transcription initiation"/>
    <property type="evidence" value="ECO:0007669"/>
    <property type="project" value="InterPro"/>
</dbReference>
<dbReference type="InterPro" id="IPR014284">
    <property type="entry name" value="RNA_pol_sigma-70_dom"/>
</dbReference>
<evidence type="ECO:0000256" key="6">
    <source>
        <dbReference type="ARBA" id="ARBA00023163"/>
    </source>
</evidence>
<name>A0A6I4ZVV4_9BACI</name>
<protein>
    <submittedName>
        <fullName evidence="9">Sigma-70 family RNA polymerase sigma factor</fullName>
    </submittedName>
</protein>
<dbReference type="InterPro" id="IPR013325">
    <property type="entry name" value="RNA_pol_sigma_r2"/>
</dbReference>
<dbReference type="RefSeq" id="WP_160848619.1">
    <property type="nucleotide sequence ID" value="NZ_WMEQ01000008.1"/>
</dbReference>
<gene>
    <name evidence="9" type="ORF">GLW05_12020</name>
</gene>
<evidence type="ECO:0000313" key="9">
    <source>
        <dbReference type="EMBL" id="MYL34325.1"/>
    </source>
</evidence>
<evidence type="ECO:0000256" key="4">
    <source>
        <dbReference type="ARBA" id="ARBA00023082"/>
    </source>
</evidence>
<feature type="domain" description="RNA polymerase sigma-70 region 2" evidence="8">
    <location>
        <begin position="11"/>
        <end position="78"/>
    </location>
</feature>
<keyword evidence="3" id="KW-0805">Transcription regulation</keyword>
<evidence type="ECO:0000256" key="7">
    <source>
        <dbReference type="ARBA" id="ARBA00024764"/>
    </source>
</evidence>
<dbReference type="GO" id="GO:0003677">
    <property type="term" value="F:DNA binding"/>
    <property type="evidence" value="ECO:0007669"/>
    <property type="project" value="UniProtKB-KW"/>
</dbReference>
<dbReference type="Gene3D" id="1.10.1740.10">
    <property type="match status" value="1"/>
</dbReference>
<proteinExistence type="inferred from homology"/>
<organism evidence="9 10">
    <name type="scientific">Pontibacillus yanchengensis</name>
    <dbReference type="NCBI Taxonomy" id="462910"/>
    <lineage>
        <taxon>Bacteria</taxon>
        <taxon>Bacillati</taxon>
        <taxon>Bacillota</taxon>
        <taxon>Bacilli</taxon>
        <taxon>Bacillales</taxon>
        <taxon>Bacillaceae</taxon>
        <taxon>Pontibacillus</taxon>
    </lineage>
</organism>
<evidence type="ECO:0000256" key="3">
    <source>
        <dbReference type="ARBA" id="ARBA00023015"/>
    </source>
</evidence>
<dbReference type="InterPro" id="IPR013324">
    <property type="entry name" value="RNA_pol_sigma_r3/r4-like"/>
</dbReference>
<dbReference type="Gene3D" id="1.10.10.10">
    <property type="entry name" value="Winged helix-like DNA-binding domain superfamily/Winged helix DNA-binding domain"/>
    <property type="match status" value="1"/>
</dbReference>
<dbReference type="InterPro" id="IPR039425">
    <property type="entry name" value="RNA_pol_sigma-70-like"/>
</dbReference>
<dbReference type="InterPro" id="IPR036388">
    <property type="entry name" value="WH-like_DNA-bd_sf"/>
</dbReference>
<dbReference type="NCBIfam" id="TIGR02937">
    <property type="entry name" value="sigma70-ECF"/>
    <property type="match status" value="1"/>
</dbReference>
<dbReference type="InterPro" id="IPR007394">
    <property type="entry name" value="UPF0122"/>
</dbReference>
<dbReference type="PANTHER" id="PTHR43133">
    <property type="entry name" value="RNA POLYMERASE ECF-TYPE SIGMA FACTO"/>
    <property type="match status" value="1"/>
</dbReference>
<dbReference type="EMBL" id="WMEQ01000008">
    <property type="protein sequence ID" value="MYL34325.1"/>
    <property type="molecule type" value="Genomic_DNA"/>
</dbReference>
<evidence type="ECO:0000256" key="1">
    <source>
        <dbReference type="ARBA" id="ARBA00008720"/>
    </source>
</evidence>
<sequence length="172" mass="20125">METSTVDCEQLIEDFKPMLHHIIHRLGIVDQEGDFYQEGLLALWEVSRTYQEEKGKLSSYVYFIVRNRLISLLRNKKRKQEHTDEIIAMSHDEAEVEMEVDIWDSYLVAELKTVLTANQCKWLDGYVLQDLSVKEVAAKENVTIDAVKNWGRKAREKLKQHEGLLDYVELKA</sequence>
<evidence type="ECO:0000259" key="8">
    <source>
        <dbReference type="Pfam" id="PF04542"/>
    </source>
</evidence>
<keyword evidence="6" id="KW-0804">Transcription</keyword>
<comment type="caution">
    <text evidence="9">The sequence shown here is derived from an EMBL/GenBank/DDBJ whole genome shotgun (WGS) entry which is preliminary data.</text>
</comment>
<dbReference type="GO" id="GO:0016987">
    <property type="term" value="F:sigma factor activity"/>
    <property type="evidence" value="ECO:0007669"/>
    <property type="project" value="UniProtKB-KW"/>
</dbReference>
<dbReference type="InterPro" id="IPR007627">
    <property type="entry name" value="RNA_pol_sigma70_r2"/>
</dbReference>
<evidence type="ECO:0000256" key="2">
    <source>
        <dbReference type="ARBA" id="ARBA00010641"/>
    </source>
</evidence>
<evidence type="ECO:0000256" key="5">
    <source>
        <dbReference type="ARBA" id="ARBA00023125"/>
    </source>
</evidence>
<dbReference type="Pfam" id="PF04542">
    <property type="entry name" value="Sigma70_r2"/>
    <property type="match status" value="1"/>
</dbReference>
<dbReference type="SUPFAM" id="SSF88659">
    <property type="entry name" value="Sigma3 and sigma4 domains of RNA polymerase sigma factors"/>
    <property type="match status" value="1"/>
</dbReference>
<evidence type="ECO:0000313" key="10">
    <source>
        <dbReference type="Proteomes" id="UP000468638"/>
    </source>
</evidence>
<dbReference type="AlphaFoldDB" id="A0A6I4ZVV4"/>
<accession>A0A6I4ZVV4</accession>
<dbReference type="SUPFAM" id="SSF88946">
    <property type="entry name" value="Sigma2 domain of RNA polymerase sigma factors"/>
    <property type="match status" value="1"/>
</dbReference>
<reference evidence="9 10" key="1">
    <citation type="submission" date="2019-11" db="EMBL/GenBank/DDBJ databases">
        <title>Genome sequences of 17 halophilic strains isolated from different environments.</title>
        <authorList>
            <person name="Furrow R.E."/>
        </authorList>
    </citation>
    <scope>NUCLEOTIDE SEQUENCE [LARGE SCALE GENOMIC DNA]</scope>
    <source>
        <strain evidence="9 10">22514_16_FS</strain>
    </source>
</reference>
<comment type="function">
    <text evidence="7">Might take part in the signal recognition particle (SRP) pathway. This is inferred from the conservation of its genetic proximity to ftsY/ffh. May be a regulatory protein.</text>
</comment>
<keyword evidence="5" id="KW-0238">DNA-binding</keyword>
<comment type="similarity">
    <text evidence="1">Belongs to the UPF0122 family.</text>
</comment>
<dbReference type="Proteomes" id="UP000468638">
    <property type="component" value="Unassembled WGS sequence"/>
</dbReference>
<comment type="similarity">
    <text evidence="2">Belongs to the sigma-70 factor family. ECF subfamily.</text>
</comment>
<dbReference type="Pfam" id="PF04297">
    <property type="entry name" value="UPF0122"/>
    <property type="match status" value="1"/>
</dbReference>
<dbReference type="PANTHER" id="PTHR43133:SF8">
    <property type="entry name" value="RNA POLYMERASE SIGMA FACTOR HI_1459-RELATED"/>
    <property type="match status" value="1"/>
</dbReference>
<dbReference type="OrthoDB" id="9783788at2"/>